<dbReference type="InterPro" id="IPR010982">
    <property type="entry name" value="Lambda_DNA-bd_dom_sf"/>
</dbReference>
<geneLocation type="plasmid" evidence="2 3">
    <name>pRgalR602b</name>
</geneLocation>
<feature type="domain" description="HTH cro/C1-type" evidence="1">
    <location>
        <begin position="50"/>
        <end position="92"/>
    </location>
</feature>
<evidence type="ECO:0000313" key="3">
    <source>
        <dbReference type="Proteomes" id="UP000031368"/>
    </source>
</evidence>
<evidence type="ECO:0000313" key="2">
    <source>
        <dbReference type="EMBL" id="AJD43961.1"/>
    </source>
</evidence>
<proteinExistence type="predicted"/>
<gene>
    <name evidence="2" type="ORF">RGR602_PB00431</name>
</gene>
<dbReference type="AlphaFoldDB" id="A0A0B4XA41"/>
<dbReference type="InterPro" id="IPR001387">
    <property type="entry name" value="Cro/C1-type_HTH"/>
</dbReference>
<sequence length="102" mass="10846">MALETTRFDIQNYIKTHEDQTGYLDAVLEDGDPALIAAAIGDIARARGASQFAKDSGLSRETIYKVFRPGGNPTLDTIAKAVKVLGLRLSLAPASNSTKGPI</sequence>
<dbReference type="PANTHER" id="PTHR40275">
    <property type="entry name" value="SSL7038 PROTEIN"/>
    <property type="match status" value="1"/>
</dbReference>
<protein>
    <submittedName>
        <fullName evidence="2">Transcriptional regulator protein</fullName>
    </submittedName>
</protein>
<dbReference type="PROSITE" id="PS50943">
    <property type="entry name" value="HTH_CROC1"/>
    <property type="match status" value="1"/>
</dbReference>
<accession>A0A0B4XA41</accession>
<dbReference type="KEGG" id="rga:RGR602_PB00431"/>
<dbReference type="NCBIfam" id="TIGR02684">
    <property type="entry name" value="dnstrm_HI1420"/>
    <property type="match status" value="1"/>
</dbReference>
<keyword evidence="2" id="KW-0614">Plasmid</keyword>
<dbReference type="GO" id="GO:0003677">
    <property type="term" value="F:DNA binding"/>
    <property type="evidence" value="ECO:0007669"/>
    <property type="project" value="InterPro"/>
</dbReference>
<dbReference type="Pfam" id="PF21716">
    <property type="entry name" value="dnstrm_HI1420"/>
    <property type="match status" value="1"/>
</dbReference>
<dbReference type="PANTHER" id="PTHR40275:SF1">
    <property type="entry name" value="SSL7038 PROTEIN"/>
    <property type="match status" value="1"/>
</dbReference>
<reference evidence="2 3" key="1">
    <citation type="submission" date="2013-11" db="EMBL/GenBank/DDBJ databases">
        <title>Complete genome sequence of Rhizobium gallicum bv. gallicum R602.</title>
        <authorList>
            <person name="Bustos P."/>
            <person name="Santamaria R.I."/>
            <person name="Lozano L."/>
            <person name="Acosta J.L."/>
            <person name="Ormeno-Orrillo E."/>
            <person name="Rogel M.A."/>
            <person name="Romero D."/>
            <person name="Cevallos M.A."/>
            <person name="Martinez-Romero E."/>
            <person name="Gonzalez V."/>
        </authorList>
    </citation>
    <scope>NUCLEOTIDE SEQUENCE [LARGE SCALE GENOMIC DNA]</scope>
    <source>
        <strain evidence="2 3">R602</strain>
        <plasmid evidence="2 3">pRgalR602b</plasmid>
    </source>
</reference>
<name>A0A0B4XA41_9HYPH</name>
<evidence type="ECO:0000259" key="1">
    <source>
        <dbReference type="PROSITE" id="PS50943"/>
    </source>
</evidence>
<dbReference type="InterPro" id="IPR014057">
    <property type="entry name" value="HI1420"/>
</dbReference>
<dbReference type="HOGENOM" id="CLU_137365_1_1_5"/>
<dbReference type="RefSeq" id="WP_040114366.1">
    <property type="nucleotide sequence ID" value="NZ_CP006879.1"/>
</dbReference>
<dbReference type="CDD" id="cd00093">
    <property type="entry name" value="HTH_XRE"/>
    <property type="match status" value="1"/>
</dbReference>
<keyword evidence="3" id="KW-1185">Reference proteome</keyword>
<dbReference type="EMBL" id="CP006879">
    <property type="protein sequence ID" value="AJD43961.1"/>
    <property type="molecule type" value="Genomic_DNA"/>
</dbReference>
<dbReference type="SUPFAM" id="SSF47413">
    <property type="entry name" value="lambda repressor-like DNA-binding domains"/>
    <property type="match status" value="1"/>
</dbReference>
<organism evidence="2 3">
    <name type="scientific">Rhizobium gallicum bv. gallicum R602sp</name>
    <dbReference type="NCBI Taxonomy" id="1041138"/>
    <lineage>
        <taxon>Bacteria</taxon>
        <taxon>Pseudomonadati</taxon>
        <taxon>Pseudomonadota</taxon>
        <taxon>Alphaproteobacteria</taxon>
        <taxon>Hyphomicrobiales</taxon>
        <taxon>Rhizobiaceae</taxon>
        <taxon>Rhizobium/Agrobacterium group</taxon>
        <taxon>Rhizobium</taxon>
    </lineage>
</organism>
<dbReference type="Proteomes" id="UP000031368">
    <property type="component" value="Plasmid pRgalR602b"/>
</dbReference>